<feature type="non-terminal residue" evidence="3">
    <location>
        <position position="1"/>
    </location>
</feature>
<sequence>FINDSHLDFDDDTLTNLLEFQIGSLANNSDSDNDKMPDQWEYNNNLNLIFDDASLDPDVDGLSNFDEYQSNTNPYLNDTDGDTWDDGDEIQYNTDPLDPNDFPQFNPDDPPNDSDDPPNDFNKSIPGYNLFFLFGILSVVIIVISKKLKKP</sequence>
<gene>
    <name evidence="3" type="ORF">LCGC14_2619780</name>
</gene>
<organism evidence="3">
    <name type="scientific">marine sediment metagenome</name>
    <dbReference type="NCBI Taxonomy" id="412755"/>
    <lineage>
        <taxon>unclassified sequences</taxon>
        <taxon>metagenomes</taxon>
        <taxon>ecological metagenomes</taxon>
    </lineage>
</organism>
<dbReference type="EMBL" id="LAZR01044679">
    <property type="protein sequence ID" value="KKL04068.1"/>
    <property type="molecule type" value="Genomic_DNA"/>
</dbReference>
<feature type="transmembrane region" description="Helical" evidence="2">
    <location>
        <begin position="127"/>
        <end position="145"/>
    </location>
</feature>
<evidence type="ECO:0000256" key="1">
    <source>
        <dbReference type="SAM" id="MobiDB-lite"/>
    </source>
</evidence>
<feature type="compositionally biased region" description="Low complexity" evidence="1">
    <location>
        <begin position="95"/>
        <end position="107"/>
    </location>
</feature>
<feature type="region of interest" description="Disordered" evidence="1">
    <location>
        <begin position="60"/>
        <end position="121"/>
    </location>
</feature>
<accession>A0A0F9CVZ4</accession>
<protein>
    <submittedName>
        <fullName evidence="3">Uncharacterized protein</fullName>
    </submittedName>
</protein>
<evidence type="ECO:0000256" key="2">
    <source>
        <dbReference type="SAM" id="Phobius"/>
    </source>
</evidence>
<keyword evidence="2" id="KW-0812">Transmembrane</keyword>
<evidence type="ECO:0000313" key="3">
    <source>
        <dbReference type="EMBL" id="KKL04068.1"/>
    </source>
</evidence>
<name>A0A0F9CVZ4_9ZZZZ</name>
<keyword evidence="2" id="KW-0472">Membrane</keyword>
<comment type="caution">
    <text evidence="3">The sequence shown here is derived from an EMBL/GenBank/DDBJ whole genome shotgun (WGS) entry which is preliminary data.</text>
</comment>
<proteinExistence type="predicted"/>
<dbReference type="AlphaFoldDB" id="A0A0F9CVZ4"/>
<feature type="compositionally biased region" description="Acidic residues" evidence="1">
    <location>
        <begin position="79"/>
        <end position="89"/>
    </location>
</feature>
<feature type="compositionally biased region" description="Polar residues" evidence="1">
    <location>
        <begin position="66"/>
        <end position="76"/>
    </location>
</feature>
<keyword evidence="2" id="KW-1133">Transmembrane helix</keyword>
<reference evidence="3" key="1">
    <citation type="journal article" date="2015" name="Nature">
        <title>Complex archaea that bridge the gap between prokaryotes and eukaryotes.</title>
        <authorList>
            <person name="Spang A."/>
            <person name="Saw J.H."/>
            <person name="Jorgensen S.L."/>
            <person name="Zaremba-Niedzwiedzka K."/>
            <person name="Martijn J."/>
            <person name="Lind A.E."/>
            <person name="van Eijk R."/>
            <person name="Schleper C."/>
            <person name="Guy L."/>
            <person name="Ettema T.J."/>
        </authorList>
    </citation>
    <scope>NUCLEOTIDE SEQUENCE</scope>
</reference>